<dbReference type="RefSeq" id="WP_369943281.1">
    <property type="nucleotide sequence ID" value="NZ_JBCLUF010000051.1"/>
</dbReference>
<dbReference type="PANTHER" id="PTHR30595">
    <property type="entry name" value="GLPR-RELATED TRANSCRIPTIONAL REPRESSOR"/>
    <property type="match status" value="1"/>
</dbReference>
<dbReference type="EMBL" id="JBCLUF010000051">
    <property type="protein sequence ID" value="MEY8663173.1"/>
    <property type="molecule type" value="Genomic_DNA"/>
</dbReference>
<keyword evidence="2" id="KW-1185">Reference proteome</keyword>
<evidence type="ECO:0000313" key="2">
    <source>
        <dbReference type="Proteomes" id="UP001565236"/>
    </source>
</evidence>
<reference evidence="1 2" key="1">
    <citation type="submission" date="2024-03" db="EMBL/GenBank/DDBJ databases">
        <title>Mouse gut bacterial collection (mGBC) of GemPharmatech.</title>
        <authorList>
            <person name="He Y."/>
            <person name="Dong L."/>
            <person name="Wu D."/>
            <person name="Gao X."/>
            <person name="Lin Z."/>
        </authorList>
    </citation>
    <scope>NUCLEOTIDE SEQUENCE [LARGE SCALE GENOMIC DNA]</scope>
    <source>
        <strain evidence="1 2">15-30</strain>
    </source>
</reference>
<comment type="caution">
    <text evidence="1">The sequence shown here is derived from an EMBL/GenBank/DDBJ whole genome shotgun (WGS) entry which is preliminary data.</text>
</comment>
<protein>
    <submittedName>
        <fullName evidence="1">ATP-binding protein</fullName>
    </submittedName>
</protein>
<proteinExistence type="predicted"/>
<dbReference type="PANTHER" id="PTHR30595:SF6">
    <property type="entry name" value="SCHLAFEN ALBA-2 DOMAIN-CONTAINING PROTEIN"/>
    <property type="match status" value="1"/>
</dbReference>
<keyword evidence="1" id="KW-0067">ATP-binding</keyword>
<organism evidence="1 2">
    <name type="scientific">Ligilactobacillus faecis</name>
    <dbReference type="NCBI Taxonomy" id="762833"/>
    <lineage>
        <taxon>Bacteria</taxon>
        <taxon>Bacillati</taxon>
        <taxon>Bacillota</taxon>
        <taxon>Bacilli</taxon>
        <taxon>Lactobacillales</taxon>
        <taxon>Lactobacillaceae</taxon>
        <taxon>Ligilactobacillus</taxon>
    </lineage>
</organism>
<dbReference type="GO" id="GO:0005524">
    <property type="term" value="F:ATP binding"/>
    <property type="evidence" value="ECO:0007669"/>
    <property type="project" value="UniProtKB-KW"/>
</dbReference>
<dbReference type="InterPro" id="IPR038475">
    <property type="entry name" value="RecG_C_sf"/>
</dbReference>
<dbReference type="Proteomes" id="UP001565236">
    <property type="component" value="Unassembled WGS sequence"/>
</dbReference>
<dbReference type="Gene3D" id="3.30.565.60">
    <property type="match status" value="1"/>
</dbReference>
<name>A0ABV4DSK6_9LACO</name>
<dbReference type="Gene3D" id="1.10.10.10">
    <property type="entry name" value="Winged helix-like DNA-binding domain superfamily/Winged helix DNA-binding domain"/>
    <property type="match status" value="1"/>
</dbReference>
<evidence type="ECO:0000313" key="1">
    <source>
        <dbReference type="EMBL" id="MEY8663173.1"/>
    </source>
</evidence>
<keyword evidence="1" id="KW-0547">Nucleotide-binding</keyword>
<accession>A0ABV4DSK6</accession>
<dbReference type="InterPro" id="IPR036388">
    <property type="entry name" value="WH-like_DNA-bd_sf"/>
</dbReference>
<sequence length="294" mass="33573">MEKTFDEQLTSTKELQFTALEKELQDKLGIKKLTPDILKTLELLSPAGYNHAAELLADENDFSGVDLVRFGKSIDEIMERKTFRQRSLLLQFRGALKQYRKYYEYEQISGTTRKKVQLIPEVAFREALANALVHRAWDVSANILISMYADRIELRSPGGLPFGVTKDEYLRGYISVPRNPIIANLFFRLKYIEIFGTGILRIKNAYVDEFVQPSFQVLPNAVMITLPVLHAKTELSKDELLVLEQFETGELLSKRELVTLTGLSSSKLSRLLAKLVSDHRLTRIGAGRATKYQR</sequence>
<gene>
    <name evidence="1" type="ORF">AALT52_09890</name>
</gene>
<dbReference type="Pfam" id="PF13749">
    <property type="entry name" value="HATPase_c_4"/>
    <property type="match status" value="1"/>
</dbReference>